<sequence length="228" mass="24586">MESNKATLGEVCTEDSECDGMVNLRCSKMYECTKGLCDCQSEYGSTILSGYQEPCGTGYHCDGVNQTCNGSHCDCESGMSGAPWRGCASGSGGNSWGRAVGIITTTTRFGEYCASSPVCDMDFDPKTVSEDTSNFRPTCQQNACSCPASHEQVSVKSWKLCLELYEETLTEIGEECRDWNECASKFCVKCPNATSGVCMDGSHGPHPSPGYTLLTYTICLLLVVVILF</sequence>
<proteinExistence type="predicted"/>
<gene>
    <name evidence="1" type="ORF">MAR_012989</name>
</gene>
<name>A0ABY7FZ94_MYAAR</name>
<keyword evidence="2" id="KW-1185">Reference proteome</keyword>
<dbReference type="Proteomes" id="UP001164746">
    <property type="component" value="Chromosome 15"/>
</dbReference>
<accession>A0ABY7FZ94</accession>
<organism evidence="1 2">
    <name type="scientific">Mya arenaria</name>
    <name type="common">Soft-shell clam</name>
    <dbReference type="NCBI Taxonomy" id="6604"/>
    <lineage>
        <taxon>Eukaryota</taxon>
        <taxon>Metazoa</taxon>
        <taxon>Spiralia</taxon>
        <taxon>Lophotrochozoa</taxon>
        <taxon>Mollusca</taxon>
        <taxon>Bivalvia</taxon>
        <taxon>Autobranchia</taxon>
        <taxon>Heteroconchia</taxon>
        <taxon>Euheterodonta</taxon>
        <taxon>Imparidentia</taxon>
        <taxon>Neoheterodontei</taxon>
        <taxon>Myida</taxon>
        <taxon>Myoidea</taxon>
        <taxon>Myidae</taxon>
        <taxon>Mya</taxon>
    </lineage>
</organism>
<dbReference type="EMBL" id="CP111026">
    <property type="protein sequence ID" value="WAR27285.1"/>
    <property type="molecule type" value="Genomic_DNA"/>
</dbReference>
<evidence type="ECO:0000313" key="2">
    <source>
        <dbReference type="Proteomes" id="UP001164746"/>
    </source>
</evidence>
<reference evidence="1" key="1">
    <citation type="submission" date="2022-11" db="EMBL/GenBank/DDBJ databases">
        <title>Centuries of genome instability and evolution in soft-shell clam transmissible cancer (bioRxiv).</title>
        <authorList>
            <person name="Hart S.F.M."/>
            <person name="Yonemitsu M.A."/>
            <person name="Giersch R.M."/>
            <person name="Beal B.F."/>
            <person name="Arriagada G."/>
            <person name="Davis B.W."/>
            <person name="Ostrander E.A."/>
            <person name="Goff S.P."/>
            <person name="Metzger M.J."/>
        </authorList>
    </citation>
    <scope>NUCLEOTIDE SEQUENCE</scope>
    <source>
        <strain evidence="1">MELC-2E11</strain>
        <tissue evidence="1">Siphon/mantle</tissue>
    </source>
</reference>
<evidence type="ECO:0000313" key="1">
    <source>
        <dbReference type="EMBL" id="WAR27285.1"/>
    </source>
</evidence>
<protein>
    <submittedName>
        <fullName evidence="1">Uncharacterized protein</fullName>
    </submittedName>
</protein>